<accession>A0AAQ3QE97</accession>
<protein>
    <submittedName>
        <fullName evidence="1">Uncharacterized protein</fullName>
    </submittedName>
</protein>
<evidence type="ECO:0000313" key="1">
    <source>
        <dbReference type="EMBL" id="WOL05250.1"/>
    </source>
</evidence>
<proteinExistence type="predicted"/>
<dbReference type="AlphaFoldDB" id="A0AAQ3QE97"/>
<dbReference type="Proteomes" id="UP001327560">
    <property type="component" value="Chromosome 4"/>
</dbReference>
<dbReference type="GO" id="GO:0051087">
    <property type="term" value="F:protein-folding chaperone binding"/>
    <property type="evidence" value="ECO:0007669"/>
    <property type="project" value="InterPro"/>
</dbReference>
<dbReference type="GO" id="GO:0050821">
    <property type="term" value="P:protein stabilization"/>
    <property type="evidence" value="ECO:0007669"/>
    <property type="project" value="TreeGrafter"/>
</dbReference>
<dbReference type="EMBL" id="CP136893">
    <property type="protein sequence ID" value="WOL05250.1"/>
    <property type="molecule type" value="Genomic_DNA"/>
</dbReference>
<organism evidence="1 2">
    <name type="scientific">Canna indica</name>
    <name type="common">Indian-shot</name>
    <dbReference type="NCBI Taxonomy" id="4628"/>
    <lineage>
        <taxon>Eukaryota</taxon>
        <taxon>Viridiplantae</taxon>
        <taxon>Streptophyta</taxon>
        <taxon>Embryophyta</taxon>
        <taxon>Tracheophyta</taxon>
        <taxon>Spermatophyta</taxon>
        <taxon>Magnoliopsida</taxon>
        <taxon>Liliopsida</taxon>
        <taxon>Zingiberales</taxon>
        <taxon>Cannaceae</taxon>
        <taxon>Canna</taxon>
    </lineage>
</organism>
<keyword evidence="2" id="KW-1185">Reference proteome</keyword>
<sequence length="79" mass="8517">MPPRTGFGAALAAVEEEEKKAGEWEVTPSGMVVQKRDLDAAPPAAVVPTIRVKVKHGAVYHEIYISSQATFGKLEANIR</sequence>
<gene>
    <name evidence="1" type="ORF">Cni_G13977</name>
</gene>
<dbReference type="GO" id="GO:0000774">
    <property type="term" value="F:adenyl-nucleotide exchange factor activity"/>
    <property type="evidence" value="ECO:0007669"/>
    <property type="project" value="TreeGrafter"/>
</dbReference>
<dbReference type="InterPro" id="IPR039773">
    <property type="entry name" value="BAG_chaperone_regulator"/>
</dbReference>
<evidence type="ECO:0000313" key="2">
    <source>
        <dbReference type="Proteomes" id="UP001327560"/>
    </source>
</evidence>
<reference evidence="1 2" key="1">
    <citation type="submission" date="2023-10" db="EMBL/GenBank/DDBJ databases">
        <title>Chromosome-scale genome assembly provides insights into flower coloration mechanisms of Canna indica.</title>
        <authorList>
            <person name="Li C."/>
        </authorList>
    </citation>
    <scope>NUCLEOTIDE SEQUENCE [LARGE SCALE GENOMIC DNA]</scope>
    <source>
        <tissue evidence="1">Flower</tissue>
    </source>
</reference>
<dbReference type="GO" id="GO:0005737">
    <property type="term" value="C:cytoplasm"/>
    <property type="evidence" value="ECO:0007669"/>
    <property type="project" value="TreeGrafter"/>
</dbReference>
<dbReference type="PANTHER" id="PTHR12329:SF11">
    <property type="entry name" value="BAG FAMILY MOLECULAR CHAPERONE REGULATOR 1"/>
    <property type="match status" value="1"/>
</dbReference>
<dbReference type="PANTHER" id="PTHR12329">
    <property type="entry name" value="BCL2-ASSOCIATED ATHANOGENE"/>
    <property type="match status" value="1"/>
</dbReference>
<name>A0AAQ3QE97_9LILI</name>